<sequence length="119" mass="12459">MSFLTETVTRRMALSSRAVFVQTPRQFSISARYQKSPTETVKDAAKTVDRKVSDKLVDGINAASEVAQKTTGADVSQKVKGTAAEIRGEAKGKASELTGEAKGAANEAAGKAKGAAEKL</sequence>
<gene>
    <name evidence="2" type="ORF">SUNI508_08200</name>
</gene>
<accession>A0ABR2UUL0</accession>
<dbReference type="EMBL" id="JARVKF010000392">
    <property type="protein sequence ID" value="KAK9418239.1"/>
    <property type="molecule type" value="Genomic_DNA"/>
</dbReference>
<evidence type="ECO:0000256" key="1">
    <source>
        <dbReference type="SAM" id="MobiDB-lite"/>
    </source>
</evidence>
<comment type="caution">
    <text evidence="2">The sequence shown here is derived from an EMBL/GenBank/DDBJ whole genome shotgun (WGS) entry which is preliminary data.</text>
</comment>
<protein>
    <submittedName>
        <fullName evidence="2">Lea domain protein</fullName>
    </submittedName>
</protein>
<organism evidence="2 3">
    <name type="scientific">Seiridium unicorne</name>
    <dbReference type="NCBI Taxonomy" id="138068"/>
    <lineage>
        <taxon>Eukaryota</taxon>
        <taxon>Fungi</taxon>
        <taxon>Dikarya</taxon>
        <taxon>Ascomycota</taxon>
        <taxon>Pezizomycotina</taxon>
        <taxon>Sordariomycetes</taxon>
        <taxon>Xylariomycetidae</taxon>
        <taxon>Amphisphaeriales</taxon>
        <taxon>Sporocadaceae</taxon>
        <taxon>Seiridium</taxon>
    </lineage>
</organism>
<keyword evidence="3" id="KW-1185">Reference proteome</keyword>
<feature type="region of interest" description="Disordered" evidence="1">
    <location>
        <begin position="85"/>
        <end position="119"/>
    </location>
</feature>
<dbReference type="Proteomes" id="UP001408356">
    <property type="component" value="Unassembled WGS sequence"/>
</dbReference>
<feature type="compositionally biased region" description="Low complexity" evidence="1">
    <location>
        <begin position="100"/>
        <end position="113"/>
    </location>
</feature>
<reference evidence="2 3" key="1">
    <citation type="journal article" date="2024" name="J. Plant Pathol.">
        <title>Sequence and assembly of the genome of Seiridium unicorne, isolate CBS 538.82, causal agent of cypress canker disease.</title>
        <authorList>
            <person name="Scali E."/>
            <person name="Rocca G.D."/>
            <person name="Danti R."/>
            <person name="Garbelotto M."/>
            <person name="Barberini S."/>
            <person name="Baroncelli R."/>
            <person name="Emiliani G."/>
        </authorList>
    </citation>
    <scope>NUCLEOTIDE SEQUENCE [LARGE SCALE GENOMIC DNA]</scope>
    <source>
        <strain evidence="2 3">BM-138-508</strain>
    </source>
</reference>
<evidence type="ECO:0000313" key="3">
    <source>
        <dbReference type="Proteomes" id="UP001408356"/>
    </source>
</evidence>
<proteinExistence type="predicted"/>
<name>A0ABR2UUL0_9PEZI</name>
<evidence type="ECO:0000313" key="2">
    <source>
        <dbReference type="EMBL" id="KAK9418239.1"/>
    </source>
</evidence>